<reference evidence="1 2" key="1">
    <citation type="submission" date="2019-03" db="EMBL/GenBank/DDBJ databases">
        <title>Complete genome assembly of MDR B. fragilis.</title>
        <authorList>
            <person name="Sydenham T.V."/>
            <person name="Hasman H."/>
            <person name="Justesen U.S."/>
        </authorList>
    </citation>
    <scope>NUCLEOTIDE SEQUENCE [LARGE SCALE GENOMIC DNA]</scope>
    <source>
        <strain evidence="1 2">DCMSKEJBY0001B</strain>
    </source>
</reference>
<name>A0AAE6EU10_BACFG</name>
<proteinExistence type="predicted"/>
<sequence>MNKFVFQCSISTDQLNLIKDFSDKMQINGDAVVQFDERGQFYFLCSKESDLQQHYTDDNGWLITYSYPFNSELIIGQGLHENTTYAGYLHTFEDKDKVRMWNDILDFAFRSDFHRVFFPMENYFKGFLKLDDSLCFYLYDYVPVSRNLKASTDLKKTTNLLFRMKEGHVVPLTAKLFSLAMSRIYAITGKKDNSILIPIPASTREKHMQRFSYFCHLLSERTGIKNGYNAIQIESDRQELKGARNVDKIFNLKFNPSLFCDKQVILIDDVLNSGTGFIQIKRKLMDLGARSVIGVFLVKTIQEE</sequence>
<accession>A0AAE6EU10</accession>
<gene>
    <name evidence="1" type="ORF">EC80_014960</name>
</gene>
<dbReference type="AlphaFoldDB" id="A0AAE6EU10"/>
<dbReference type="CDD" id="cd06223">
    <property type="entry name" value="PRTases_typeI"/>
    <property type="match status" value="1"/>
</dbReference>
<dbReference type="SUPFAM" id="SSF53271">
    <property type="entry name" value="PRTase-like"/>
    <property type="match status" value="1"/>
</dbReference>
<evidence type="ECO:0000313" key="2">
    <source>
        <dbReference type="Proteomes" id="UP000036847"/>
    </source>
</evidence>
<dbReference type="RefSeq" id="WP_050503217.1">
    <property type="nucleotide sequence ID" value="NZ_CP036546.1"/>
</dbReference>
<dbReference type="EMBL" id="CP036546">
    <property type="protein sequence ID" value="QCQ46062.1"/>
    <property type="molecule type" value="Genomic_DNA"/>
</dbReference>
<dbReference type="Gene3D" id="3.40.50.2020">
    <property type="match status" value="1"/>
</dbReference>
<dbReference type="Proteomes" id="UP000036847">
    <property type="component" value="Chromosome"/>
</dbReference>
<dbReference type="InterPro" id="IPR000836">
    <property type="entry name" value="PRTase_dom"/>
</dbReference>
<protein>
    <submittedName>
        <fullName evidence="1">ComF family protein</fullName>
    </submittedName>
</protein>
<organism evidence="1 2">
    <name type="scientific">Bacteroides fragilis</name>
    <dbReference type="NCBI Taxonomy" id="817"/>
    <lineage>
        <taxon>Bacteria</taxon>
        <taxon>Pseudomonadati</taxon>
        <taxon>Bacteroidota</taxon>
        <taxon>Bacteroidia</taxon>
        <taxon>Bacteroidales</taxon>
        <taxon>Bacteroidaceae</taxon>
        <taxon>Bacteroides</taxon>
    </lineage>
</organism>
<dbReference type="InterPro" id="IPR029057">
    <property type="entry name" value="PRTase-like"/>
</dbReference>
<evidence type="ECO:0000313" key="1">
    <source>
        <dbReference type="EMBL" id="QCQ46062.1"/>
    </source>
</evidence>